<sequence>MSRKFSLRAHKSPIACITTFENNLVSADRDGNIVVWDIFRKRPLALWKAHLGQIISIQLTPLGLLTHGRDSSIRIWKPPFTGLDNDVSILSVTGPDAQSLDTSELLSQNTPTNFELPVNALNFCNVAYCNGLLATPATRDSENFDIYRLLEDFSLLRIVENYSCPKDTEMIASPDQRAGSGIIMRLLFIDDSLLFAGYESGRIVGYRLKSEVVSSLKKNERLILNKGTKLTVVMDVKAHTPHPVLSLEYESSSGKLYTGSASKKLSVYSIKHLVREEDQREEKSEEGMEVLQMESHNLHHYGIQSLQVGENILVAGFWDGFILILAKNCTLITEFERNEEFIQPEQENEAGRTSKKSLCTHIWHPQPDKEDKPSSRKALMRKKRNESDSLLLVGYGDGLISAYSV</sequence>
<dbReference type="Gene3D" id="2.130.10.10">
    <property type="entry name" value="YVTN repeat-like/Quinoprotein amine dehydrogenase"/>
    <property type="match status" value="2"/>
</dbReference>
<dbReference type="GO" id="GO:0006325">
    <property type="term" value="P:chromatin organization"/>
    <property type="evidence" value="ECO:0007669"/>
    <property type="project" value="UniProtKB-KW"/>
</dbReference>
<comment type="similarity">
    <text evidence="5">Belongs to the WD repeat ASA1 family.</text>
</comment>
<feature type="region of interest" description="Disordered" evidence="8">
    <location>
        <begin position="343"/>
        <end position="375"/>
    </location>
</feature>
<evidence type="ECO:0000313" key="10">
    <source>
        <dbReference type="Proteomes" id="UP000182334"/>
    </source>
</evidence>
<dbReference type="InterPro" id="IPR036322">
    <property type="entry name" value="WD40_repeat_dom_sf"/>
</dbReference>
<keyword evidence="2" id="KW-0677">Repeat</keyword>
<organism evidence="9 10">
    <name type="scientific">Sungouiella intermedia</name>
    <dbReference type="NCBI Taxonomy" id="45354"/>
    <lineage>
        <taxon>Eukaryota</taxon>
        <taxon>Fungi</taxon>
        <taxon>Dikarya</taxon>
        <taxon>Ascomycota</taxon>
        <taxon>Saccharomycotina</taxon>
        <taxon>Pichiomycetes</taxon>
        <taxon>Metschnikowiaceae</taxon>
        <taxon>Sungouiella</taxon>
    </lineage>
</organism>
<dbReference type="PROSITE" id="PS50082">
    <property type="entry name" value="WD_REPEATS_2"/>
    <property type="match status" value="1"/>
</dbReference>
<evidence type="ECO:0000313" key="9">
    <source>
        <dbReference type="EMBL" id="SGZ47500.1"/>
    </source>
</evidence>
<name>A0A1L0CW52_9ASCO</name>
<feature type="repeat" description="WD" evidence="7">
    <location>
        <begin position="7"/>
        <end position="38"/>
    </location>
</feature>
<dbReference type="PANTHER" id="PTHR19854:SF1">
    <property type="entry name" value="GUANINE NUCLEOTIDE-BINDING PROTEIN SUBUNIT BETA-LIKE PROTEIN 1"/>
    <property type="match status" value="1"/>
</dbReference>
<evidence type="ECO:0000256" key="3">
    <source>
        <dbReference type="ARBA" id="ARBA00022853"/>
    </source>
</evidence>
<dbReference type="InterPro" id="IPR001680">
    <property type="entry name" value="WD40_rpt"/>
</dbReference>
<evidence type="ECO:0000256" key="1">
    <source>
        <dbReference type="ARBA" id="ARBA00022574"/>
    </source>
</evidence>
<dbReference type="Pfam" id="PF00400">
    <property type="entry name" value="WD40"/>
    <property type="match status" value="1"/>
</dbReference>
<dbReference type="InterPro" id="IPR019775">
    <property type="entry name" value="WD40_repeat_CS"/>
</dbReference>
<evidence type="ECO:0000256" key="5">
    <source>
        <dbReference type="ARBA" id="ARBA00037931"/>
    </source>
</evidence>
<reference evidence="9 10" key="1">
    <citation type="submission" date="2016-10" db="EMBL/GenBank/DDBJ databases">
        <authorList>
            <person name="de Groot N.N."/>
        </authorList>
    </citation>
    <scope>NUCLEOTIDE SEQUENCE [LARGE SCALE GENOMIC DNA]</scope>
    <source>
        <strain evidence="9 10">CBS 141442</strain>
    </source>
</reference>
<dbReference type="PANTHER" id="PTHR19854">
    <property type="entry name" value="TRANSDUCIN BETA-LIKE 3"/>
    <property type="match status" value="1"/>
</dbReference>
<evidence type="ECO:0000256" key="7">
    <source>
        <dbReference type="PROSITE-ProRule" id="PRU00221"/>
    </source>
</evidence>
<evidence type="ECO:0000256" key="8">
    <source>
        <dbReference type="SAM" id="MobiDB-lite"/>
    </source>
</evidence>
<keyword evidence="3" id="KW-0156">Chromatin regulator</keyword>
<dbReference type="SUPFAM" id="SSF50978">
    <property type="entry name" value="WD40 repeat-like"/>
    <property type="match status" value="1"/>
</dbReference>
<dbReference type="STRING" id="45354.A0A1L0CW52"/>
<dbReference type="AlphaFoldDB" id="A0A1L0CW52"/>
<keyword evidence="1 7" id="KW-0853">WD repeat</keyword>
<dbReference type="Proteomes" id="UP000182334">
    <property type="component" value="Chromosome I"/>
</dbReference>
<keyword evidence="10" id="KW-1185">Reference proteome</keyword>
<accession>A0A1L0CW52</accession>
<dbReference type="InterPro" id="IPR015943">
    <property type="entry name" value="WD40/YVTN_repeat-like_dom_sf"/>
</dbReference>
<protein>
    <recommendedName>
        <fullName evidence="6">ASTRA-associated protein 1</fullName>
    </recommendedName>
</protein>
<evidence type="ECO:0000256" key="2">
    <source>
        <dbReference type="ARBA" id="ARBA00022737"/>
    </source>
</evidence>
<comment type="function">
    <text evidence="4">Component of the ASTRA complex involved in chromatin remodeling.</text>
</comment>
<dbReference type="PROSITE" id="PS00678">
    <property type="entry name" value="WD_REPEATS_1"/>
    <property type="match status" value="1"/>
</dbReference>
<dbReference type="EMBL" id="LT635756">
    <property type="protein sequence ID" value="SGZ47500.1"/>
    <property type="molecule type" value="Genomic_DNA"/>
</dbReference>
<dbReference type="SMART" id="SM00320">
    <property type="entry name" value="WD40"/>
    <property type="match status" value="3"/>
</dbReference>
<gene>
    <name evidence="9" type="ORF">SAMEA4029010_CIC11G00000002480</name>
</gene>
<evidence type="ECO:0000256" key="6">
    <source>
        <dbReference type="ARBA" id="ARBA00040563"/>
    </source>
</evidence>
<dbReference type="OrthoDB" id="7668193at2759"/>
<proteinExistence type="inferred from homology"/>
<evidence type="ECO:0000256" key="4">
    <source>
        <dbReference type="ARBA" id="ARBA00037338"/>
    </source>
</evidence>